<dbReference type="InterPro" id="IPR050251">
    <property type="entry name" value="HpcH-HpaI_aldolase"/>
</dbReference>
<evidence type="ECO:0000313" key="6">
    <source>
        <dbReference type="Proteomes" id="UP000253509"/>
    </source>
</evidence>
<keyword evidence="2" id="KW-0479">Metal-binding</keyword>
<dbReference type="InterPro" id="IPR040442">
    <property type="entry name" value="Pyrv_kinase-like_dom_sf"/>
</dbReference>
<sequence length="246" mass="25958">MTIPELAFFSQTGDPVILEIAARRGADFVVVDVQHGPYSRVNLRSQMQAIEAGGSRGFVRLSAVSGENVGAALDSGAHGLIAPLINSADDARDLVRFAKFPPVGVRSFGLSRQSDLTTLSIREVNDRLELFAMIETAQGLANVEEIAAVDGISGLYLGPTDLSIALGGTRYGDPSIVDAFDDAAARILTAARVGGKKAAFHGRTSTMIGPRLEQGFTTGVLASDLTLLATAIETNLEEMRTLEVGR</sequence>
<evidence type="ECO:0000259" key="4">
    <source>
        <dbReference type="Pfam" id="PF03328"/>
    </source>
</evidence>
<keyword evidence="6" id="KW-1185">Reference proteome</keyword>
<comment type="caution">
    <text evidence="5">The sequence shown here is derived from an EMBL/GenBank/DDBJ whole genome shotgun (WGS) entry which is preliminary data.</text>
</comment>
<protein>
    <submittedName>
        <fullName evidence="5">4-hydroxy-2-oxoheptanedioate aldolase</fullName>
    </submittedName>
</protein>
<dbReference type="EMBL" id="QNSB01000006">
    <property type="protein sequence ID" value="RBP71213.1"/>
    <property type="molecule type" value="Genomic_DNA"/>
</dbReference>
<dbReference type="PANTHER" id="PTHR30502">
    <property type="entry name" value="2-KETO-3-DEOXY-L-RHAMNONATE ALDOLASE"/>
    <property type="match status" value="1"/>
</dbReference>
<dbReference type="Pfam" id="PF03328">
    <property type="entry name" value="HpcH_HpaI"/>
    <property type="match status" value="1"/>
</dbReference>
<dbReference type="Gene3D" id="3.20.20.60">
    <property type="entry name" value="Phosphoenolpyruvate-binding domains"/>
    <property type="match status" value="1"/>
</dbReference>
<name>A0A366IH83_9MICO</name>
<comment type="similarity">
    <text evidence="1">Belongs to the HpcH/HpaI aldolase family.</text>
</comment>
<dbReference type="AlphaFoldDB" id="A0A366IH83"/>
<dbReference type="InterPro" id="IPR005000">
    <property type="entry name" value="Aldolase/citrate-lyase_domain"/>
</dbReference>
<dbReference type="Proteomes" id="UP000253509">
    <property type="component" value="Unassembled WGS sequence"/>
</dbReference>
<dbReference type="RefSeq" id="WP_113904315.1">
    <property type="nucleotide sequence ID" value="NZ_QNSB01000006.1"/>
</dbReference>
<accession>A0A366IH83</accession>
<evidence type="ECO:0000313" key="5">
    <source>
        <dbReference type="EMBL" id="RBP71213.1"/>
    </source>
</evidence>
<reference evidence="5 6" key="1">
    <citation type="submission" date="2018-06" db="EMBL/GenBank/DDBJ databases">
        <title>Freshwater and sediment microbial communities from various areas in North America, analyzing microbe dynamics in response to fracking.</title>
        <authorList>
            <person name="Lamendella R."/>
        </authorList>
    </citation>
    <scope>NUCLEOTIDE SEQUENCE [LARGE SCALE GENOMIC DNA]</scope>
    <source>
        <strain evidence="5 6">3b_TX</strain>
    </source>
</reference>
<organism evidence="5 6">
    <name type="scientific">Brevibacterium celere</name>
    <dbReference type="NCBI Taxonomy" id="225845"/>
    <lineage>
        <taxon>Bacteria</taxon>
        <taxon>Bacillati</taxon>
        <taxon>Actinomycetota</taxon>
        <taxon>Actinomycetes</taxon>
        <taxon>Micrococcales</taxon>
        <taxon>Brevibacteriaceae</taxon>
        <taxon>Brevibacterium</taxon>
    </lineage>
</organism>
<evidence type="ECO:0000256" key="1">
    <source>
        <dbReference type="ARBA" id="ARBA00005568"/>
    </source>
</evidence>
<dbReference type="PANTHER" id="PTHR30502:SF0">
    <property type="entry name" value="PHOSPHOENOLPYRUVATE CARBOXYLASE FAMILY PROTEIN"/>
    <property type="match status" value="1"/>
</dbReference>
<dbReference type="GO" id="GO:0016832">
    <property type="term" value="F:aldehyde-lyase activity"/>
    <property type="evidence" value="ECO:0007669"/>
    <property type="project" value="TreeGrafter"/>
</dbReference>
<keyword evidence="3" id="KW-0456">Lyase</keyword>
<dbReference type="SUPFAM" id="SSF51621">
    <property type="entry name" value="Phosphoenolpyruvate/pyruvate domain"/>
    <property type="match status" value="1"/>
</dbReference>
<evidence type="ECO:0000256" key="3">
    <source>
        <dbReference type="ARBA" id="ARBA00023239"/>
    </source>
</evidence>
<evidence type="ECO:0000256" key="2">
    <source>
        <dbReference type="ARBA" id="ARBA00022723"/>
    </source>
</evidence>
<dbReference type="InterPro" id="IPR015813">
    <property type="entry name" value="Pyrv/PenolPyrv_kinase-like_dom"/>
</dbReference>
<proteinExistence type="inferred from homology"/>
<dbReference type="GO" id="GO:0046872">
    <property type="term" value="F:metal ion binding"/>
    <property type="evidence" value="ECO:0007669"/>
    <property type="project" value="UniProtKB-KW"/>
</dbReference>
<dbReference type="GO" id="GO:0005737">
    <property type="term" value="C:cytoplasm"/>
    <property type="evidence" value="ECO:0007669"/>
    <property type="project" value="TreeGrafter"/>
</dbReference>
<gene>
    <name evidence="5" type="ORF">DFO65_10656</name>
</gene>
<feature type="domain" description="HpcH/HpaI aldolase/citrate lyase" evidence="4">
    <location>
        <begin position="8"/>
        <end position="196"/>
    </location>
</feature>